<protein>
    <submittedName>
        <fullName evidence="9">Bactoprenol glucosyl transferase CPS-53 (KpLE1) prophage</fullName>
        <ecNumber evidence="9">2.4.-.-</ecNumber>
    </submittedName>
</protein>
<sequence>MTIKLSIVATLYQSANYIDQFYKRATVVAQQFAADNYEIIFVNDGSPDSSLDLAIDISRHDNHVIVIDLSRNFGHHNAMKIGLENTKGEYVFLIDSDLEEEPEWLLPFSAQMKVEQADVIYGVQEKRKGGWFERYSGVLYYKILNWLLSIKHPKNITTARLMTRRYVDALMNYREIETIISCLWVITGFKQCPMPVKKTCKKQSTYGIFKKFSYFVNTITSFSAAPLKMIFFCGVFIFFVTMFYATYLIVGHYLMSKTVEGWTSIMVSVWMLGGMMISFIGILGIYLSKIFLEVKQRPYAIIRKIYGKTDE</sequence>
<feature type="domain" description="Glycosyltransferase 2-like" evidence="8">
    <location>
        <begin position="6"/>
        <end position="168"/>
    </location>
</feature>
<evidence type="ECO:0000313" key="9">
    <source>
        <dbReference type="EMBL" id="STX39953.1"/>
    </source>
</evidence>
<dbReference type="SUPFAM" id="SSF53448">
    <property type="entry name" value="Nucleotide-diphospho-sugar transferases"/>
    <property type="match status" value="1"/>
</dbReference>
<dbReference type="Pfam" id="PF00535">
    <property type="entry name" value="Glycos_transf_2"/>
    <property type="match status" value="1"/>
</dbReference>
<feature type="transmembrane region" description="Helical" evidence="7">
    <location>
        <begin position="262"/>
        <end position="287"/>
    </location>
</feature>
<keyword evidence="4 7" id="KW-0812">Transmembrane</keyword>
<dbReference type="InterPro" id="IPR029044">
    <property type="entry name" value="Nucleotide-diphossugar_trans"/>
</dbReference>
<dbReference type="PANTHER" id="PTHR48090:SF1">
    <property type="entry name" value="PROPHAGE BACTOPRENOL GLUCOSYL TRANSFERASE HOMOLOG"/>
    <property type="match status" value="1"/>
</dbReference>
<dbReference type="EC" id="2.4.-.-" evidence="9"/>
<keyword evidence="6 7" id="KW-0472">Membrane</keyword>
<evidence type="ECO:0000313" key="10">
    <source>
        <dbReference type="Proteomes" id="UP000254033"/>
    </source>
</evidence>
<keyword evidence="5 7" id="KW-1133">Transmembrane helix</keyword>
<name>A0A378IY45_9GAMM</name>
<reference evidence="9 10" key="1">
    <citation type="submission" date="2018-06" db="EMBL/GenBank/DDBJ databases">
        <authorList>
            <consortium name="Pathogen Informatics"/>
            <person name="Doyle S."/>
        </authorList>
    </citation>
    <scope>NUCLEOTIDE SEQUENCE [LARGE SCALE GENOMIC DNA]</scope>
    <source>
        <strain evidence="9 10">NCTC11978</strain>
    </source>
</reference>
<evidence type="ECO:0000256" key="2">
    <source>
        <dbReference type="ARBA" id="ARBA00022676"/>
    </source>
</evidence>
<dbReference type="EMBL" id="UGNY01000001">
    <property type="protein sequence ID" value="STX39953.1"/>
    <property type="molecule type" value="Genomic_DNA"/>
</dbReference>
<comment type="subcellular location">
    <subcellularLocation>
        <location evidence="1">Membrane</location>
        <topology evidence="1">Multi-pass membrane protein</topology>
    </subcellularLocation>
</comment>
<dbReference type="InterPro" id="IPR001173">
    <property type="entry name" value="Glyco_trans_2-like"/>
</dbReference>
<keyword evidence="2 9" id="KW-0328">Glycosyltransferase</keyword>
<keyword evidence="3 9" id="KW-0808">Transferase</keyword>
<dbReference type="AlphaFoldDB" id="A0A378IY45"/>
<evidence type="ECO:0000256" key="3">
    <source>
        <dbReference type="ARBA" id="ARBA00022679"/>
    </source>
</evidence>
<feature type="transmembrane region" description="Helical" evidence="7">
    <location>
        <begin position="229"/>
        <end position="250"/>
    </location>
</feature>
<dbReference type="InterPro" id="IPR050256">
    <property type="entry name" value="Glycosyltransferase_2"/>
</dbReference>
<evidence type="ECO:0000256" key="1">
    <source>
        <dbReference type="ARBA" id="ARBA00004141"/>
    </source>
</evidence>
<gene>
    <name evidence="9" type="primary">yfdH</name>
    <name evidence="9" type="ORF">NCTC11978_03159</name>
</gene>
<evidence type="ECO:0000256" key="5">
    <source>
        <dbReference type="ARBA" id="ARBA00022989"/>
    </source>
</evidence>
<proteinExistence type="predicted"/>
<evidence type="ECO:0000256" key="4">
    <source>
        <dbReference type="ARBA" id="ARBA00022692"/>
    </source>
</evidence>
<dbReference type="CDD" id="cd04187">
    <property type="entry name" value="DPM1_like_bac"/>
    <property type="match status" value="1"/>
</dbReference>
<dbReference type="Proteomes" id="UP000254033">
    <property type="component" value="Unassembled WGS sequence"/>
</dbReference>
<evidence type="ECO:0000259" key="8">
    <source>
        <dbReference type="Pfam" id="PF00535"/>
    </source>
</evidence>
<dbReference type="GO" id="GO:0005886">
    <property type="term" value="C:plasma membrane"/>
    <property type="evidence" value="ECO:0007669"/>
    <property type="project" value="TreeGrafter"/>
</dbReference>
<evidence type="ECO:0000256" key="6">
    <source>
        <dbReference type="ARBA" id="ARBA00023136"/>
    </source>
</evidence>
<dbReference type="GO" id="GO:0016757">
    <property type="term" value="F:glycosyltransferase activity"/>
    <property type="evidence" value="ECO:0007669"/>
    <property type="project" value="UniProtKB-KW"/>
</dbReference>
<dbReference type="PANTHER" id="PTHR48090">
    <property type="entry name" value="UNDECAPRENYL-PHOSPHATE 4-DEOXY-4-FORMAMIDO-L-ARABINOSE TRANSFERASE-RELATED"/>
    <property type="match status" value="1"/>
</dbReference>
<dbReference type="Gene3D" id="3.90.550.10">
    <property type="entry name" value="Spore Coat Polysaccharide Biosynthesis Protein SpsA, Chain A"/>
    <property type="match status" value="1"/>
</dbReference>
<organism evidence="9 10">
    <name type="scientific">Legionella feeleii</name>
    <dbReference type="NCBI Taxonomy" id="453"/>
    <lineage>
        <taxon>Bacteria</taxon>
        <taxon>Pseudomonadati</taxon>
        <taxon>Pseudomonadota</taxon>
        <taxon>Gammaproteobacteria</taxon>
        <taxon>Legionellales</taxon>
        <taxon>Legionellaceae</taxon>
        <taxon>Legionella</taxon>
    </lineage>
</organism>
<dbReference type="RefSeq" id="WP_220270648.1">
    <property type="nucleotide sequence ID" value="NZ_UGNY01000001.1"/>
</dbReference>
<evidence type="ECO:0000256" key="7">
    <source>
        <dbReference type="SAM" id="Phobius"/>
    </source>
</evidence>
<accession>A0A378IY45</accession>